<dbReference type="Proteomes" id="UP000243200">
    <property type="component" value="Chromosome 12"/>
</dbReference>
<dbReference type="Pfam" id="PF00076">
    <property type="entry name" value="RRM_1"/>
    <property type="match status" value="1"/>
</dbReference>
<feature type="compositionally biased region" description="Low complexity" evidence="2">
    <location>
        <begin position="130"/>
        <end position="152"/>
    </location>
</feature>
<keyword evidence="1" id="KW-0694">RNA-binding</keyword>
<gene>
    <name evidence="4" type="primary">PowCR01_120063900</name>
    <name evidence="4" type="ORF">POWCR01_120063900</name>
</gene>
<evidence type="ECO:0000313" key="5">
    <source>
        <dbReference type="Proteomes" id="UP000243200"/>
    </source>
</evidence>
<dbReference type="SMART" id="SM00360">
    <property type="entry name" value="RRM"/>
    <property type="match status" value="1"/>
</dbReference>
<dbReference type="EMBL" id="LT594516">
    <property type="protein sequence ID" value="SBT78478.1"/>
    <property type="molecule type" value="Genomic_DNA"/>
</dbReference>
<feature type="region of interest" description="Disordered" evidence="2">
    <location>
        <begin position="671"/>
        <end position="700"/>
    </location>
</feature>
<dbReference type="Gene3D" id="3.30.70.330">
    <property type="match status" value="1"/>
</dbReference>
<protein>
    <submittedName>
        <fullName evidence="4">RNA-binding protein, putative</fullName>
    </submittedName>
</protein>
<organism evidence="4 5">
    <name type="scientific">Plasmodium ovale</name>
    <name type="common">malaria parasite P. ovale</name>
    <dbReference type="NCBI Taxonomy" id="36330"/>
    <lineage>
        <taxon>Eukaryota</taxon>
        <taxon>Sar</taxon>
        <taxon>Alveolata</taxon>
        <taxon>Apicomplexa</taxon>
        <taxon>Aconoidasida</taxon>
        <taxon>Haemosporida</taxon>
        <taxon>Plasmodiidae</taxon>
        <taxon>Plasmodium</taxon>
        <taxon>Plasmodium (Plasmodium)</taxon>
    </lineage>
</organism>
<evidence type="ECO:0000313" key="4">
    <source>
        <dbReference type="EMBL" id="SBT78478.1"/>
    </source>
</evidence>
<evidence type="ECO:0000256" key="1">
    <source>
        <dbReference type="PROSITE-ProRule" id="PRU00176"/>
    </source>
</evidence>
<accession>A0A1C3KWA6</accession>
<dbReference type="SUPFAM" id="SSF54928">
    <property type="entry name" value="RNA-binding domain, RBD"/>
    <property type="match status" value="1"/>
</dbReference>
<dbReference type="VEuPathDB" id="PlasmoDB:POWCR01_120063900"/>
<dbReference type="InterPro" id="IPR050441">
    <property type="entry name" value="RBM"/>
</dbReference>
<dbReference type="PANTHER" id="PTHR48034">
    <property type="entry name" value="TRANSFORMER-2 SEX-DETERMINING PROTEIN-RELATED"/>
    <property type="match status" value="1"/>
</dbReference>
<dbReference type="InterPro" id="IPR012921">
    <property type="entry name" value="SPOC_C"/>
</dbReference>
<dbReference type="PROSITE" id="PS50102">
    <property type="entry name" value="RRM"/>
    <property type="match status" value="1"/>
</dbReference>
<dbReference type="InterPro" id="IPR035979">
    <property type="entry name" value="RBD_domain_sf"/>
</dbReference>
<dbReference type="InterPro" id="IPR000504">
    <property type="entry name" value="RRM_dom"/>
</dbReference>
<dbReference type="Pfam" id="PF07744">
    <property type="entry name" value="SPOC"/>
    <property type="match status" value="1"/>
</dbReference>
<dbReference type="VEuPathDB" id="PlasmoDB:PocGH01_12069200"/>
<proteinExistence type="predicted"/>
<name>A0A1C3KWA6_PLAOA</name>
<feature type="domain" description="RRM" evidence="3">
    <location>
        <begin position="30"/>
        <end position="108"/>
    </location>
</feature>
<feature type="region of interest" description="Disordered" evidence="2">
    <location>
        <begin position="130"/>
        <end position="156"/>
    </location>
</feature>
<sequence>MTDIQIQNQTSNLTASKKEFENRYDDKALRILCVKNISKETKENELMDLFKQFGSIESINLKVNKNVGPYAIYAHVLFSAPDEAKRCLKQMNGKILKGRALRIDFKRYNNKIDDDGDNISGNIGGSASGATNGNVSNNLGPNPNNSNSNNSKYSRKMNKNNQFYNNRYINNNKRAVRNEGTPTDEHNNAYDSEANTFRDFEMSKRTRTGNPNDSTNFHNSSNLNSDVDINKLLKNYGDKNILNNMNGEDKNSEVEKIIQNLINDMTKKPPRIKLLLCDHLKQCAQHVFNRPVVSINISSNHTNTAGIPYNFNTSSMFSTANTVGVIPPVSLSQQEQQNMMITNLSNYLNFNDPIKYSMNNDVINTKDMITAHGSSNILYNNSNTNNNFSSNGKKVIWKGTLEMRNKENMKIYAYALNGNVNAFLKNSITNIIISHRKKMKNIPKVEATYYFEMENEKDANIFESYKNYFNNKDRVGLASTDEDWHLYIIFPGSPVFNEFFNSSNNIGMDQSILGNIFIGVVCYNPQIVDKKGASSLTLQNGDGSMNNAANPNSASSVSFAGNMNAVGGGVSAISCTRGISGMVNPSGNVKHSFVIHQGGGDHSGNNSGNSIIKGGGMGNNHLTGTNSSIFQKQVLNVNGINNGMNNNTLSGNPNSNYDNKGDVTPVINRQNIPSTSVQSGTVQSQQTNAPNEREENKNEIPNWLNQFSSLAAYLVKK</sequence>
<reference evidence="4 5" key="1">
    <citation type="submission" date="2016-06" db="EMBL/GenBank/DDBJ databases">
        <authorList>
            <consortium name="Pathogen Informatics"/>
        </authorList>
    </citation>
    <scope>NUCLEOTIDE SEQUENCE [LARGE SCALE GENOMIC DNA]</scope>
    <source>
        <strain evidence="4">PowCR01</strain>
    </source>
</reference>
<dbReference type="OrthoDB" id="639027at2759"/>
<dbReference type="CDD" id="cd00590">
    <property type="entry name" value="RRM_SF"/>
    <property type="match status" value="1"/>
</dbReference>
<feature type="compositionally biased region" description="Low complexity" evidence="2">
    <location>
        <begin position="674"/>
        <end position="687"/>
    </location>
</feature>
<evidence type="ECO:0000259" key="3">
    <source>
        <dbReference type="PROSITE" id="PS50102"/>
    </source>
</evidence>
<dbReference type="InterPro" id="IPR012677">
    <property type="entry name" value="Nucleotide-bd_a/b_plait_sf"/>
</dbReference>
<dbReference type="AlphaFoldDB" id="A0A1C3KWA6"/>
<evidence type="ECO:0000256" key="2">
    <source>
        <dbReference type="SAM" id="MobiDB-lite"/>
    </source>
</evidence>
<dbReference type="GO" id="GO:0003723">
    <property type="term" value="F:RNA binding"/>
    <property type="evidence" value="ECO:0007669"/>
    <property type="project" value="UniProtKB-UniRule"/>
</dbReference>